<dbReference type="EMBL" id="CAJNOT010004144">
    <property type="protein sequence ID" value="CAF1418251.1"/>
    <property type="molecule type" value="Genomic_DNA"/>
</dbReference>
<reference evidence="2" key="1">
    <citation type="submission" date="2021-02" db="EMBL/GenBank/DDBJ databases">
        <authorList>
            <person name="Nowell W R."/>
        </authorList>
    </citation>
    <scope>NUCLEOTIDE SEQUENCE</scope>
</reference>
<evidence type="ECO:0000313" key="4">
    <source>
        <dbReference type="EMBL" id="CAF4113490.1"/>
    </source>
</evidence>
<evidence type="ECO:0000313" key="3">
    <source>
        <dbReference type="EMBL" id="CAF1418251.1"/>
    </source>
</evidence>
<feature type="chain" id="PRO_5036409775" evidence="1">
    <location>
        <begin position="24"/>
        <end position="159"/>
    </location>
</feature>
<evidence type="ECO:0000313" key="2">
    <source>
        <dbReference type="EMBL" id="CAF0908376.1"/>
    </source>
</evidence>
<dbReference type="AlphaFoldDB" id="A0A814A8H3"/>
<dbReference type="Proteomes" id="UP000663874">
    <property type="component" value="Unassembled WGS sequence"/>
</dbReference>
<comment type="caution">
    <text evidence="2">The sequence shown here is derived from an EMBL/GenBank/DDBJ whole genome shotgun (WGS) entry which is preliminary data.</text>
</comment>
<evidence type="ECO:0000256" key="1">
    <source>
        <dbReference type="SAM" id="SignalP"/>
    </source>
</evidence>
<dbReference type="EMBL" id="CAJNOU010000191">
    <property type="protein sequence ID" value="CAF0908376.1"/>
    <property type="molecule type" value="Genomic_DNA"/>
</dbReference>
<dbReference type="EMBL" id="CAJOBE010010647">
    <property type="protein sequence ID" value="CAF4113490.1"/>
    <property type="molecule type" value="Genomic_DNA"/>
</dbReference>
<proteinExistence type="predicted"/>
<accession>A0A814A8H3</accession>
<sequence>MSSALSSIVFLFLISVLIVENSAVKSCKAQVYPSDTCRTSLSVPNDCDSGIFNLTNTDYAKCNTMNIFWSYPQKNLTLIIETPFTEQHQRYAIYLDNEQLMSAVSRVYRIINNQERCVTTKDKTLIQYSDSNYKIILKFQGPESFERYGVNIDYNVLQL</sequence>
<dbReference type="Proteomes" id="UP000663864">
    <property type="component" value="Unassembled WGS sequence"/>
</dbReference>
<evidence type="ECO:0000313" key="5">
    <source>
        <dbReference type="Proteomes" id="UP000663889"/>
    </source>
</evidence>
<gene>
    <name evidence="4" type="ORF">FNK824_LOCUS31967</name>
    <name evidence="2" type="ORF">SEV965_LOCUS6008</name>
    <name evidence="3" type="ORF">ZHD862_LOCUS33837</name>
</gene>
<name>A0A814A8H3_9BILA</name>
<protein>
    <submittedName>
        <fullName evidence="2">Uncharacterized protein</fullName>
    </submittedName>
</protein>
<feature type="signal peptide" evidence="1">
    <location>
        <begin position="1"/>
        <end position="23"/>
    </location>
</feature>
<organism evidence="2 5">
    <name type="scientific">Rotaria sordida</name>
    <dbReference type="NCBI Taxonomy" id="392033"/>
    <lineage>
        <taxon>Eukaryota</taxon>
        <taxon>Metazoa</taxon>
        <taxon>Spiralia</taxon>
        <taxon>Gnathifera</taxon>
        <taxon>Rotifera</taxon>
        <taxon>Eurotatoria</taxon>
        <taxon>Bdelloidea</taxon>
        <taxon>Philodinida</taxon>
        <taxon>Philodinidae</taxon>
        <taxon>Rotaria</taxon>
    </lineage>
</organism>
<dbReference type="Proteomes" id="UP000663889">
    <property type="component" value="Unassembled WGS sequence"/>
</dbReference>
<keyword evidence="1" id="KW-0732">Signal</keyword>